<dbReference type="InParanoid" id="M4C693"/>
<name>M4C693_HYAAE</name>
<evidence type="ECO:0000313" key="2">
    <source>
        <dbReference type="Proteomes" id="UP000011713"/>
    </source>
</evidence>
<dbReference type="AlphaFoldDB" id="M4C693"/>
<dbReference type="HOGENOM" id="CLU_2693036_0_0_1"/>
<reference evidence="1" key="2">
    <citation type="submission" date="2015-06" db="UniProtKB">
        <authorList>
            <consortium name="EnsemblProtists"/>
        </authorList>
    </citation>
    <scope>IDENTIFICATION</scope>
    <source>
        <strain evidence="1">Emoy2</strain>
    </source>
</reference>
<dbReference type="VEuPathDB" id="FungiDB:HpaG814625"/>
<dbReference type="EnsemblProtists" id="HpaT814625">
    <property type="protein sequence ID" value="HpaP814625"/>
    <property type="gene ID" value="HpaG814625"/>
</dbReference>
<keyword evidence="2" id="KW-1185">Reference proteome</keyword>
<accession>M4C693</accession>
<protein>
    <submittedName>
        <fullName evidence="1">Uncharacterized protein</fullName>
    </submittedName>
</protein>
<sequence>MVVVVSTVSDIRVVFIGEDIRKHFDSVEKFVLTSHRSLSVDGCSCDSGEHEANEEFHLGVKVVRMLRRSWQVAE</sequence>
<dbReference type="Proteomes" id="UP000011713">
    <property type="component" value="Unassembled WGS sequence"/>
</dbReference>
<organism evidence="1 2">
    <name type="scientific">Hyaloperonospora arabidopsidis (strain Emoy2)</name>
    <name type="common">Downy mildew agent</name>
    <name type="synonym">Peronospora arabidopsidis</name>
    <dbReference type="NCBI Taxonomy" id="559515"/>
    <lineage>
        <taxon>Eukaryota</taxon>
        <taxon>Sar</taxon>
        <taxon>Stramenopiles</taxon>
        <taxon>Oomycota</taxon>
        <taxon>Peronosporomycetes</taxon>
        <taxon>Peronosporales</taxon>
        <taxon>Peronosporaceae</taxon>
        <taxon>Hyaloperonospora</taxon>
    </lineage>
</organism>
<reference evidence="2" key="1">
    <citation type="journal article" date="2010" name="Science">
        <title>Signatures of adaptation to obligate biotrophy in the Hyaloperonospora arabidopsidis genome.</title>
        <authorList>
            <person name="Baxter L."/>
            <person name="Tripathy S."/>
            <person name="Ishaque N."/>
            <person name="Boot N."/>
            <person name="Cabral A."/>
            <person name="Kemen E."/>
            <person name="Thines M."/>
            <person name="Ah-Fong A."/>
            <person name="Anderson R."/>
            <person name="Badejoko W."/>
            <person name="Bittner-Eddy P."/>
            <person name="Boore J.L."/>
            <person name="Chibucos M.C."/>
            <person name="Coates M."/>
            <person name="Dehal P."/>
            <person name="Delehaunty K."/>
            <person name="Dong S."/>
            <person name="Downton P."/>
            <person name="Dumas B."/>
            <person name="Fabro G."/>
            <person name="Fronick C."/>
            <person name="Fuerstenberg S.I."/>
            <person name="Fulton L."/>
            <person name="Gaulin E."/>
            <person name="Govers F."/>
            <person name="Hughes L."/>
            <person name="Humphray S."/>
            <person name="Jiang R.H."/>
            <person name="Judelson H."/>
            <person name="Kamoun S."/>
            <person name="Kyung K."/>
            <person name="Meijer H."/>
            <person name="Minx P."/>
            <person name="Morris P."/>
            <person name="Nelson J."/>
            <person name="Phuntumart V."/>
            <person name="Qutob D."/>
            <person name="Rehmany A."/>
            <person name="Rougon-Cardoso A."/>
            <person name="Ryden P."/>
            <person name="Torto-Alalibo T."/>
            <person name="Studholme D."/>
            <person name="Wang Y."/>
            <person name="Win J."/>
            <person name="Wood J."/>
            <person name="Clifton S.W."/>
            <person name="Rogers J."/>
            <person name="Van den Ackerveken G."/>
            <person name="Jones J.D."/>
            <person name="McDowell J.M."/>
            <person name="Beynon J."/>
            <person name="Tyler B.M."/>
        </authorList>
    </citation>
    <scope>NUCLEOTIDE SEQUENCE [LARGE SCALE GENOMIC DNA]</scope>
    <source>
        <strain evidence="2">Emoy2</strain>
    </source>
</reference>
<evidence type="ECO:0000313" key="1">
    <source>
        <dbReference type="EnsemblProtists" id="HpaP814625"/>
    </source>
</evidence>
<dbReference type="EMBL" id="JH597952">
    <property type="status" value="NOT_ANNOTATED_CDS"/>
    <property type="molecule type" value="Genomic_DNA"/>
</dbReference>
<proteinExistence type="predicted"/>